<dbReference type="GeneID" id="66055350"/>
<name>A0A2K3D8N7_CHLRE</name>
<dbReference type="OrthoDB" id="550130at2759"/>
<organism evidence="2 3">
    <name type="scientific">Chlamydomonas reinhardtii</name>
    <name type="common">Chlamydomonas smithii</name>
    <dbReference type="NCBI Taxonomy" id="3055"/>
    <lineage>
        <taxon>Eukaryota</taxon>
        <taxon>Viridiplantae</taxon>
        <taxon>Chlorophyta</taxon>
        <taxon>core chlorophytes</taxon>
        <taxon>Chlorophyceae</taxon>
        <taxon>CS clade</taxon>
        <taxon>Chlamydomonadales</taxon>
        <taxon>Chlamydomonadaceae</taxon>
        <taxon>Chlamydomonas</taxon>
    </lineage>
</organism>
<reference evidence="2" key="2">
    <citation type="submission" date="2017-07" db="EMBL/GenBank/DDBJ databases">
        <title>WGS assembly of Chlamydomonas reinhardtii.</title>
        <authorList>
            <consortium name="Chlamydomonas Annotation Team"/>
            <consortium name="JGI Annotation Team"/>
            <person name="Merchant S.S."/>
            <person name="Prochnik S.E."/>
            <person name="Vallon O."/>
            <person name="Harris E.H."/>
            <person name="Karpowicz S.J."/>
            <person name="Witman G.B."/>
            <person name="Terry A."/>
            <person name="Salamov A."/>
            <person name="Fritz-Laylin L.K."/>
            <person name="Marechal-Drouard L."/>
            <person name="Marshall W.F."/>
            <person name="Qu L.H."/>
            <person name="Nelson D.R."/>
            <person name="Sanderfoot A.A."/>
            <person name="Spalding M.H."/>
            <person name="Kapitonov V.V."/>
            <person name="Ren Q."/>
            <person name="Ferris P."/>
            <person name="Lindquist E."/>
            <person name="Shapiro H."/>
            <person name="Lucas S.M."/>
            <person name="Grimwood J."/>
            <person name="Schmutz J."/>
            <person name="Grigoriev I.V."/>
            <person name="Rokhsar D.S."/>
        </authorList>
    </citation>
    <scope>NUCLEOTIDE SEQUENCE</scope>
    <source>
        <strain evidence="2">CC-503 cw92 mt+</strain>
    </source>
</reference>
<dbReference type="Gramene" id="PNW76898">
    <property type="protein sequence ID" value="PNW76898"/>
    <property type="gene ID" value="CHLRE_11g480600v5"/>
</dbReference>
<feature type="region of interest" description="Disordered" evidence="1">
    <location>
        <begin position="143"/>
        <end position="180"/>
    </location>
</feature>
<dbReference type="Proteomes" id="UP000006906">
    <property type="component" value="Chromosome 11"/>
</dbReference>
<evidence type="ECO:0000313" key="3">
    <source>
        <dbReference type="Proteomes" id="UP000006906"/>
    </source>
</evidence>
<reference evidence="2 3" key="1">
    <citation type="journal article" date="2007" name="Science">
        <title>The Chlamydomonas genome reveals the evolution of key animal and plant functions.</title>
        <authorList>
            <person name="Merchant S.S."/>
            <person name="Prochnik S.E."/>
            <person name="Vallon O."/>
            <person name="Harris E.H."/>
            <person name="Karpowicz S.J."/>
            <person name="Witman G.B."/>
            <person name="Terry A."/>
            <person name="Salamov A."/>
            <person name="Fritz-Laylin L.K."/>
            <person name="Marechal-Drouard L."/>
            <person name="Marshall W.F."/>
            <person name="Qu L.H."/>
            <person name="Nelson D.R."/>
            <person name="Sanderfoot A.A."/>
            <person name="Spalding M.H."/>
            <person name="Kapitonov V.V."/>
            <person name="Ren Q."/>
            <person name="Ferris P."/>
            <person name="Lindquist E."/>
            <person name="Shapiro H."/>
            <person name="Lucas S.M."/>
            <person name="Grimwood J."/>
            <person name="Schmutz J."/>
            <person name="Cardol P."/>
            <person name="Cerutti H."/>
            <person name="Chanfreau G."/>
            <person name="Chen C.L."/>
            <person name="Cognat V."/>
            <person name="Croft M.T."/>
            <person name="Dent R."/>
            <person name="Dutcher S."/>
            <person name="Fernandez E."/>
            <person name="Fukuzawa H."/>
            <person name="Gonzalez-Ballester D."/>
            <person name="Gonzalez-Halphen D."/>
            <person name="Hallmann A."/>
            <person name="Hanikenne M."/>
            <person name="Hippler M."/>
            <person name="Inwood W."/>
            <person name="Jabbari K."/>
            <person name="Kalanon M."/>
            <person name="Kuras R."/>
            <person name="Lefebvre P.A."/>
            <person name="Lemaire S.D."/>
            <person name="Lobanov A.V."/>
            <person name="Lohr M."/>
            <person name="Manuell A."/>
            <person name="Meier I."/>
            <person name="Mets L."/>
            <person name="Mittag M."/>
            <person name="Mittelmeier T."/>
            <person name="Moroney J.V."/>
            <person name="Moseley J."/>
            <person name="Napoli C."/>
            <person name="Nedelcu A.M."/>
            <person name="Niyogi K."/>
            <person name="Novoselov S.V."/>
            <person name="Paulsen I.T."/>
            <person name="Pazour G."/>
            <person name="Purton S."/>
            <person name="Ral J.P."/>
            <person name="Riano-Pachon D.M."/>
            <person name="Riekhof W."/>
            <person name="Rymarquis L."/>
            <person name="Schroda M."/>
            <person name="Stern D."/>
            <person name="Umen J."/>
            <person name="Willows R."/>
            <person name="Wilson N."/>
            <person name="Zimmer S.L."/>
            <person name="Allmer J."/>
            <person name="Balk J."/>
            <person name="Bisova K."/>
            <person name="Chen C.J."/>
            <person name="Elias M."/>
            <person name="Gendler K."/>
            <person name="Hauser C."/>
            <person name="Lamb M.R."/>
            <person name="Ledford H."/>
            <person name="Long J.C."/>
            <person name="Minagawa J."/>
            <person name="Page M.D."/>
            <person name="Pan J."/>
            <person name="Pootakham W."/>
            <person name="Roje S."/>
            <person name="Rose A."/>
            <person name="Stahlberg E."/>
            <person name="Terauchi A.M."/>
            <person name="Yang P."/>
            <person name="Ball S."/>
            <person name="Bowler C."/>
            <person name="Dieckmann C.L."/>
            <person name="Gladyshev V.N."/>
            <person name="Green P."/>
            <person name="Jorgensen R."/>
            <person name="Mayfield S."/>
            <person name="Mueller-Roeber B."/>
            <person name="Rajamani S."/>
            <person name="Sayre R.T."/>
            <person name="Brokstein P."/>
            <person name="Dubchak I."/>
            <person name="Goodstein D."/>
            <person name="Hornick L."/>
            <person name="Huang Y.W."/>
            <person name="Jhaveri J."/>
            <person name="Luo Y."/>
            <person name="Martinez D."/>
            <person name="Ngau W.C."/>
            <person name="Otillar B."/>
            <person name="Poliakov A."/>
            <person name="Porter A."/>
            <person name="Szajkowski L."/>
            <person name="Werner G."/>
            <person name="Zhou K."/>
            <person name="Grigoriev I.V."/>
            <person name="Rokhsar D.S."/>
            <person name="Grossman A.R."/>
        </authorList>
    </citation>
    <scope>NUCLEOTIDE SEQUENCE [LARGE SCALE GENOMIC DNA]</scope>
    <source>
        <strain evidence="3">CC-503</strain>
        <strain evidence="2">CC-503 cw92 mt+</strain>
    </source>
</reference>
<dbReference type="Gramene" id="PNW76899">
    <property type="protein sequence ID" value="PNW76899"/>
    <property type="gene ID" value="CHLRE_11g480600v5"/>
</dbReference>
<dbReference type="EMBL" id="CM008972">
    <property type="protein sequence ID" value="PNW76898.1"/>
    <property type="molecule type" value="Genomic_DNA"/>
</dbReference>
<gene>
    <name evidence="2" type="ORF">CHLRE_11g480600v5</name>
</gene>
<feature type="region of interest" description="Disordered" evidence="1">
    <location>
        <begin position="262"/>
        <end position="286"/>
    </location>
</feature>
<sequence>MPNSGGASALPPLGLPSDNYDLIQSATVGLAGVGLRHRNGVDADDSLPSPTAAAHAELISAALALAPPSMQPSKSVKHPQAGGASTYTLQYIGVSNGELGILSQKQKLVPPKLPAGPVAAATGATSRAKSAALRSRSSSALSIAGAGSGSAAGSRPSSSTSPSPSPIRSTYNPTLPPHAPREALSLTAAGASASGDEAAGFAPSPSPSAVPAAAAAAAMAVTAPGRQQPHSGGPVGLQSLVEDAHGSVRVVSDCFYSRALHSRTGPRDRHTRRNKPTVPPVQDKEPMSAALPARFGHRAPSAGGFPGWRLTAATAAANAMAAGPGAGASAVPGMRGPGGGSGGAGGGAGMRRAYTGNGNGAASPSDSAGSQWQQQQQQQREFGEAGEDEQGLGYGYMQPSPQVGPVLELPQAGELPPGTAGGAAAHAVGGRSFSRSTTAGNRPQCV</sequence>
<proteinExistence type="predicted"/>
<dbReference type="RefSeq" id="XP_042919730.1">
    <property type="nucleotide sequence ID" value="XM_043067724.1"/>
</dbReference>
<feature type="region of interest" description="Disordered" evidence="1">
    <location>
        <begin position="339"/>
        <end position="446"/>
    </location>
</feature>
<dbReference type="RefSeq" id="XP_042919729.1">
    <property type="nucleotide sequence ID" value="XM_043067725.1"/>
</dbReference>
<feature type="compositionally biased region" description="Low complexity" evidence="1">
    <location>
        <begin position="412"/>
        <end position="430"/>
    </location>
</feature>
<protein>
    <submittedName>
        <fullName evidence="2">Uncharacterized protein</fullName>
    </submittedName>
</protein>
<accession>A0A2K3D8N7</accession>
<dbReference type="EMBL" id="CM008972">
    <property type="protein sequence ID" value="PNW76899.1"/>
    <property type="molecule type" value="Genomic_DNA"/>
</dbReference>
<feature type="compositionally biased region" description="Polar residues" evidence="1">
    <location>
        <begin position="360"/>
        <end position="370"/>
    </location>
</feature>
<evidence type="ECO:0000313" key="2">
    <source>
        <dbReference type="EMBL" id="PNW76898.1"/>
    </source>
</evidence>
<evidence type="ECO:0000256" key="1">
    <source>
        <dbReference type="SAM" id="MobiDB-lite"/>
    </source>
</evidence>
<keyword evidence="3" id="KW-1185">Reference proteome</keyword>
<dbReference type="KEGG" id="cre:CHLRE_11g480600v5"/>
<dbReference type="AlphaFoldDB" id="A0A2K3D8N7"/>
<feature type="compositionally biased region" description="Low complexity" evidence="1">
    <location>
        <begin position="143"/>
        <end position="169"/>
    </location>
</feature>
<feature type="compositionally biased region" description="Polar residues" evidence="1">
    <location>
        <begin position="433"/>
        <end position="446"/>
    </location>
</feature>
<feature type="compositionally biased region" description="Gly residues" evidence="1">
    <location>
        <begin position="339"/>
        <end position="349"/>
    </location>
</feature>